<name>A0A2T4ZDH1_9BACL</name>
<feature type="signal peptide" evidence="1">
    <location>
        <begin position="1"/>
        <end position="23"/>
    </location>
</feature>
<evidence type="ECO:0000313" key="2">
    <source>
        <dbReference type="EMBL" id="PTM59948.1"/>
    </source>
</evidence>
<comment type="caution">
    <text evidence="2">The sequence shown here is derived from an EMBL/GenBank/DDBJ whole genome shotgun (WGS) entry which is preliminary data.</text>
</comment>
<organism evidence="2 3">
    <name type="scientific">Desmospora activa DSM 45169</name>
    <dbReference type="NCBI Taxonomy" id="1121389"/>
    <lineage>
        <taxon>Bacteria</taxon>
        <taxon>Bacillati</taxon>
        <taxon>Bacillota</taxon>
        <taxon>Bacilli</taxon>
        <taxon>Bacillales</taxon>
        <taxon>Thermoactinomycetaceae</taxon>
        <taxon>Desmospora</taxon>
    </lineage>
</organism>
<keyword evidence="1" id="KW-0732">Signal</keyword>
<feature type="chain" id="PRO_5038792937" evidence="1">
    <location>
        <begin position="24"/>
        <end position="344"/>
    </location>
</feature>
<sequence length="344" mass="38935">MNRLSKMVIFSTGIVFLFSSVFASPVHADKKTAVTGEVTTTFEFSDEYTKDAKKWFDHANEVAREDLEKDLKEAPKKEKPKIKKAIKFLEKNQSDKVFKEYPDGSSELNQALAGMEVKIGKQKTTTNRAGKYTIPQVPLGKHKLTISYEGHEIHSMDVVVKRGQPRKDIDLQIYDRQFIESARKMSESMASHHQEEQVGTQEVTTYPELPQGEEVGEGRGSMVILTEEGNIVNCNKAHAYESPQGKKPFDPAGQEDWKSDTASFPWTEADCAVSIALGFQYLMAPFFLSKYDNSYYCVLESMNAIPMDPETPEKNIYCNGENKDGKYNCSWFEGIDHDEALHTH</sequence>
<accession>A0A2T4ZDH1</accession>
<dbReference type="GO" id="GO:0030246">
    <property type="term" value="F:carbohydrate binding"/>
    <property type="evidence" value="ECO:0007669"/>
    <property type="project" value="InterPro"/>
</dbReference>
<dbReference type="Gene3D" id="2.60.40.1120">
    <property type="entry name" value="Carboxypeptidase-like, regulatory domain"/>
    <property type="match status" value="1"/>
</dbReference>
<evidence type="ECO:0000256" key="1">
    <source>
        <dbReference type="SAM" id="SignalP"/>
    </source>
</evidence>
<dbReference type="EMBL" id="PZZP01000001">
    <property type="protein sequence ID" value="PTM59948.1"/>
    <property type="molecule type" value="Genomic_DNA"/>
</dbReference>
<evidence type="ECO:0000313" key="3">
    <source>
        <dbReference type="Proteomes" id="UP000241639"/>
    </source>
</evidence>
<proteinExistence type="predicted"/>
<dbReference type="AlphaFoldDB" id="A0A2T4ZDH1"/>
<dbReference type="GO" id="GO:0004180">
    <property type="term" value="F:carboxypeptidase activity"/>
    <property type="evidence" value="ECO:0007669"/>
    <property type="project" value="UniProtKB-KW"/>
</dbReference>
<dbReference type="InterPro" id="IPR013784">
    <property type="entry name" value="Carb-bd-like_fold"/>
</dbReference>
<keyword evidence="2" id="KW-0645">Protease</keyword>
<protein>
    <submittedName>
        <fullName evidence="2">Carboxypeptidase family protein</fullName>
    </submittedName>
</protein>
<keyword evidence="2" id="KW-0378">Hydrolase</keyword>
<dbReference type="Pfam" id="PF13620">
    <property type="entry name" value="CarboxypepD_reg"/>
    <property type="match status" value="1"/>
</dbReference>
<dbReference type="RefSeq" id="WP_146160488.1">
    <property type="nucleotide sequence ID" value="NZ_PZZP01000001.1"/>
</dbReference>
<reference evidence="2 3" key="1">
    <citation type="submission" date="2018-04" db="EMBL/GenBank/DDBJ databases">
        <title>Genomic Encyclopedia of Archaeal and Bacterial Type Strains, Phase II (KMG-II): from individual species to whole genera.</title>
        <authorList>
            <person name="Goeker M."/>
        </authorList>
    </citation>
    <scope>NUCLEOTIDE SEQUENCE [LARGE SCALE GENOMIC DNA]</scope>
    <source>
        <strain evidence="2 3">DSM 45169</strain>
    </source>
</reference>
<keyword evidence="2" id="KW-0121">Carboxypeptidase</keyword>
<gene>
    <name evidence="2" type="ORF">C8J48_2586</name>
</gene>
<dbReference type="SUPFAM" id="SSF49452">
    <property type="entry name" value="Starch-binding domain-like"/>
    <property type="match status" value="1"/>
</dbReference>
<dbReference type="Proteomes" id="UP000241639">
    <property type="component" value="Unassembled WGS sequence"/>
</dbReference>
<keyword evidence="3" id="KW-1185">Reference proteome</keyword>
<dbReference type="OrthoDB" id="2987227at2"/>